<evidence type="ECO:0000259" key="1">
    <source>
        <dbReference type="Pfam" id="PF00669"/>
    </source>
</evidence>
<keyword evidence="2" id="KW-0282">Flagellum</keyword>
<protein>
    <submittedName>
        <fullName evidence="2">Flagellin</fullName>
    </submittedName>
</protein>
<dbReference type="EMBL" id="FMXO01000010">
    <property type="protein sequence ID" value="SDB39289.1"/>
    <property type="molecule type" value="Genomic_DNA"/>
</dbReference>
<keyword evidence="2" id="KW-0966">Cell projection</keyword>
<feature type="domain" description="Flagellin N-terminal" evidence="1">
    <location>
        <begin position="50"/>
        <end position="147"/>
    </location>
</feature>
<keyword evidence="3" id="KW-1185">Reference proteome</keyword>
<dbReference type="InterPro" id="IPR001029">
    <property type="entry name" value="Flagellin_N"/>
</dbReference>
<name>A0A1G6D2L9_9BACT</name>
<evidence type="ECO:0000313" key="2">
    <source>
        <dbReference type="EMBL" id="SDB39289.1"/>
    </source>
</evidence>
<keyword evidence="2" id="KW-0969">Cilium</keyword>
<dbReference type="Gene3D" id="1.20.1330.10">
    <property type="entry name" value="f41 fragment of flagellin, N-terminal domain"/>
    <property type="match status" value="1"/>
</dbReference>
<dbReference type="Pfam" id="PF00669">
    <property type="entry name" value="Flagellin_N"/>
    <property type="match status" value="1"/>
</dbReference>
<proteinExistence type="predicted"/>
<reference evidence="2 3" key="1">
    <citation type="submission" date="2016-10" db="EMBL/GenBank/DDBJ databases">
        <authorList>
            <person name="de Groot N.N."/>
        </authorList>
    </citation>
    <scope>NUCLEOTIDE SEQUENCE [LARGE SCALE GENOMIC DNA]</scope>
    <source>
        <strain evidence="2 3">ASO4-2</strain>
    </source>
</reference>
<dbReference type="AlphaFoldDB" id="A0A1G6D2L9"/>
<evidence type="ECO:0000313" key="3">
    <source>
        <dbReference type="Proteomes" id="UP000198771"/>
    </source>
</evidence>
<dbReference type="OrthoDB" id="5447284at2"/>
<sequence>MALSDLQRMMMYDTATQMWQQDLLMKTYFHGSSVGANLRAMMLGRQPVQPLTNPFDEAITGKLRSDSGVIRQNARNVREAALMVGIAASAVGTIKTTLEEMQALAQKVADGDLEYSDTVRDEYNALRSKVKSIVENTQYNGISLLDSAKWGISQIDAQGNVHIQAFLDEGFNVTFRSLNSVAWDSLQGADLKDDPQEQLDFLSDSIVEMALVEEIYDKRRDGLEYQGAALESQADLLDQAVAARRQTPMLSLEEILLHLLFRNSGTIVDQMG</sequence>
<accession>A0A1G6D2L9</accession>
<gene>
    <name evidence="2" type="ORF">SAMN05660653_01860</name>
</gene>
<dbReference type="STRING" id="617002.SAMN05660653_01860"/>
<dbReference type="Proteomes" id="UP000198771">
    <property type="component" value="Unassembled WGS sequence"/>
</dbReference>
<dbReference type="SUPFAM" id="SSF64518">
    <property type="entry name" value="Phase 1 flagellin"/>
    <property type="match status" value="1"/>
</dbReference>
<dbReference type="RefSeq" id="WP_092120482.1">
    <property type="nucleotide sequence ID" value="NZ_FMXO01000010.1"/>
</dbReference>
<organism evidence="2 3">
    <name type="scientific">Desulfonatronum thiosulfatophilum</name>
    <dbReference type="NCBI Taxonomy" id="617002"/>
    <lineage>
        <taxon>Bacteria</taxon>
        <taxon>Pseudomonadati</taxon>
        <taxon>Thermodesulfobacteriota</taxon>
        <taxon>Desulfovibrionia</taxon>
        <taxon>Desulfovibrionales</taxon>
        <taxon>Desulfonatronaceae</taxon>
        <taxon>Desulfonatronum</taxon>
    </lineage>
</organism>
<dbReference type="GO" id="GO:0005198">
    <property type="term" value="F:structural molecule activity"/>
    <property type="evidence" value="ECO:0007669"/>
    <property type="project" value="InterPro"/>
</dbReference>